<reference evidence="3 4" key="1">
    <citation type="submission" date="2019-06" db="EMBL/GenBank/DDBJ databases">
        <title>Genomic Encyclopedia of Type Strains, Phase IV (KMG-V): Genome sequencing to study the core and pangenomes of soil and plant-associated prokaryotes.</title>
        <authorList>
            <person name="Whitman W."/>
        </authorList>
    </citation>
    <scope>NUCLEOTIDE SEQUENCE [LARGE SCALE GENOMIC DNA]</scope>
    <source>
        <strain evidence="3 4">BR 11880</strain>
    </source>
</reference>
<feature type="compositionally biased region" description="Pro residues" evidence="1">
    <location>
        <begin position="223"/>
        <end position="238"/>
    </location>
</feature>
<protein>
    <recommendedName>
        <fullName evidence="5">Secreted protein</fullName>
    </recommendedName>
</protein>
<name>A0A560FQ62_9PROT</name>
<proteinExistence type="predicted"/>
<dbReference type="RefSeq" id="WP_145748916.1">
    <property type="nucleotide sequence ID" value="NZ_VITN01000002.1"/>
</dbReference>
<feature type="chain" id="PRO_5021823668" description="Secreted protein" evidence="2">
    <location>
        <begin position="25"/>
        <end position="238"/>
    </location>
</feature>
<evidence type="ECO:0008006" key="5">
    <source>
        <dbReference type="Google" id="ProtNLM"/>
    </source>
</evidence>
<organism evidence="3 4">
    <name type="scientific">Nitrospirillum amazonense</name>
    <dbReference type="NCBI Taxonomy" id="28077"/>
    <lineage>
        <taxon>Bacteria</taxon>
        <taxon>Pseudomonadati</taxon>
        <taxon>Pseudomonadota</taxon>
        <taxon>Alphaproteobacteria</taxon>
        <taxon>Rhodospirillales</taxon>
        <taxon>Azospirillaceae</taxon>
        <taxon>Nitrospirillum</taxon>
    </lineage>
</organism>
<comment type="caution">
    <text evidence="3">The sequence shown here is derived from an EMBL/GenBank/DDBJ whole genome shotgun (WGS) entry which is preliminary data.</text>
</comment>
<dbReference type="Proteomes" id="UP000319859">
    <property type="component" value="Unassembled WGS sequence"/>
</dbReference>
<dbReference type="EMBL" id="VITN01000002">
    <property type="protein sequence ID" value="TWB23748.1"/>
    <property type="molecule type" value="Genomic_DNA"/>
</dbReference>
<dbReference type="AlphaFoldDB" id="A0A560FQ62"/>
<gene>
    <name evidence="3" type="ORF">FBZ89_102505</name>
</gene>
<evidence type="ECO:0000256" key="1">
    <source>
        <dbReference type="SAM" id="MobiDB-lite"/>
    </source>
</evidence>
<dbReference type="OrthoDB" id="481082at2"/>
<accession>A0A560FQ62</accession>
<sequence>MPILRNVGLLAGTALLVIQATSHAQVASPPIPPPPAQGATPAPLYDMTQLPAVRGVVRQFTQTPRGDIDGLILADGTEVKTPPHLSSEIAYAIRPGNTVIVHGLRAAALPLVRAISITDEATKFTISDDGPGPGRRLDAAGGTPTVSSGRVRMPLHGPEGQVDGALLEDGTVLRLPPDAYRAVTELKPGQTVFAEGPVLTTAFGRVVEVSAMGTTPDRLEPVTPLPPAPPGPPPPPRP</sequence>
<feature type="region of interest" description="Disordered" evidence="1">
    <location>
        <begin position="126"/>
        <end position="159"/>
    </location>
</feature>
<feature type="signal peptide" evidence="2">
    <location>
        <begin position="1"/>
        <end position="24"/>
    </location>
</feature>
<evidence type="ECO:0000256" key="2">
    <source>
        <dbReference type="SAM" id="SignalP"/>
    </source>
</evidence>
<evidence type="ECO:0000313" key="3">
    <source>
        <dbReference type="EMBL" id="TWB23748.1"/>
    </source>
</evidence>
<keyword evidence="2" id="KW-0732">Signal</keyword>
<feature type="region of interest" description="Disordered" evidence="1">
    <location>
        <begin position="214"/>
        <end position="238"/>
    </location>
</feature>
<evidence type="ECO:0000313" key="4">
    <source>
        <dbReference type="Proteomes" id="UP000319859"/>
    </source>
</evidence>